<dbReference type="EMBL" id="CAJVQA010000815">
    <property type="protein sequence ID" value="CAG8491592.1"/>
    <property type="molecule type" value="Genomic_DNA"/>
</dbReference>
<comment type="caution">
    <text evidence="1">The sequence shown here is derived from an EMBL/GenBank/DDBJ whole genome shotgun (WGS) entry which is preliminary data.</text>
</comment>
<keyword evidence="2" id="KW-1185">Reference proteome</keyword>
<protein>
    <submittedName>
        <fullName evidence="1">12150_t:CDS:1</fullName>
    </submittedName>
</protein>
<sequence>MPLSILLERHIIKSNEKLSKSNVKVFCKACIDVLGEEAGKGNSFPNKMDRIIQHLKKCVHFVKKTTPEERDEIFALTNNNKEILNEKRPASPSFSYDIVSNSFKASSTRKVIVRSSSHGPLDNYAVRPLSQQDKERFEILLLRLTVSCGWALHWVNNPEAKELFQFLNPCIKLPDRRLLGRKILKEVVSEKDKAIYDELHQDLFGITLTFDRWTNVKNKQLLGIIVITSVTDISLERESHIEMMEKTKKMINELQNMKIKVSAVVTDSAGPYAVARYWSFMEASTTELGVVACKLYGVCVNAAAVERLWSCMSFLQTDRRSQLASPKAFDMSKLRAEITWSHWKESNSVELLAPSFQENIQNQQENEDNTTNESFNDEEIADSNSLKEEFVGDTVHPVVDSNAKWDLITLFNELLLL</sequence>
<gene>
    <name evidence="1" type="ORF">CPELLU_LOCUS2006</name>
</gene>
<dbReference type="InterPro" id="IPR012337">
    <property type="entry name" value="RNaseH-like_sf"/>
</dbReference>
<dbReference type="Proteomes" id="UP000789759">
    <property type="component" value="Unassembled WGS sequence"/>
</dbReference>
<evidence type="ECO:0000313" key="2">
    <source>
        <dbReference type="Proteomes" id="UP000789759"/>
    </source>
</evidence>
<dbReference type="SUPFAM" id="SSF53098">
    <property type="entry name" value="Ribonuclease H-like"/>
    <property type="match status" value="1"/>
</dbReference>
<dbReference type="OrthoDB" id="2409922at2759"/>
<reference evidence="1" key="1">
    <citation type="submission" date="2021-06" db="EMBL/GenBank/DDBJ databases">
        <authorList>
            <person name="Kallberg Y."/>
            <person name="Tangrot J."/>
            <person name="Rosling A."/>
        </authorList>
    </citation>
    <scope>NUCLEOTIDE SEQUENCE</scope>
    <source>
        <strain evidence="1">FL966</strain>
    </source>
</reference>
<organism evidence="1 2">
    <name type="scientific">Cetraspora pellucida</name>
    <dbReference type="NCBI Taxonomy" id="1433469"/>
    <lineage>
        <taxon>Eukaryota</taxon>
        <taxon>Fungi</taxon>
        <taxon>Fungi incertae sedis</taxon>
        <taxon>Mucoromycota</taxon>
        <taxon>Glomeromycotina</taxon>
        <taxon>Glomeromycetes</taxon>
        <taxon>Diversisporales</taxon>
        <taxon>Gigasporaceae</taxon>
        <taxon>Cetraspora</taxon>
    </lineage>
</organism>
<proteinExistence type="predicted"/>
<accession>A0A9N8ZD32</accession>
<name>A0A9N8ZD32_9GLOM</name>
<dbReference type="AlphaFoldDB" id="A0A9N8ZD32"/>
<evidence type="ECO:0000313" key="1">
    <source>
        <dbReference type="EMBL" id="CAG8491592.1"/>
    </source>
</evidence>